<dbReference type="EMBL" id="AMZH03012545">
    <property type="protein sequence ID" value="RRT50836.1"/>
    <property type="molecule type" value="Genomic_DNA"/>
</dbReference>
<evidence type="ECO:0000313" key="4">
    <source>
        <dbReference type="Proteomes" id="UP000287651"/>
    </source>
</evidence>
<dbReference type="SMART" id="SM00574">
    <property type="entry name" value="POX"/>
    <property type="match status" value="1"/>
</dbReference>
<evidence type="ECO:0000256" key="1">
    <source>
        <dbReference type="SAM" id="MobiDB-lite"/>
    </source>
</evidence>
<protein>
    <recommendedName>
        <fullName evidence="2">POX domain-containing protein</fullName>
    </recommendedName>
</protein>
<organism evidence="3 4">
    <name type="scientific">Ensete ventricosum</name>
    <name type="common">Abyssinian banana</name>
    <name type="synonym">Musa ensete</name>
    <dbReference type="NCBI Taxonomy" id="4639"/>
    <lineage>
        <taxon>Eukaryota</taxon>
        <taxon>Viridiplantae</taxon>
        <taxon>Streptophyta</taxon>
        <taxon>Embryophyta</taxon>
        <taxon>Tracheophyta</taxon>
        <taxon>Spermatophyta</taxon>
        <taxon>Magnoliopsida</taxon>
        <taxon>Liliopsida</taxon>
        <taxon>Zingiberales</taxon>
        <taxon>Musaceae</taxon>
        <taxon>Ensete</taxon>
    </lineage>
</organism>
<name>A0A426YGN0_ENSVE</name>
<reference evidence="3 4" key="1">
    <citation type="journal article" date="2014" name="Agronomy (Basel)">
        <title>A Draft Genome Sequence for Ensete ventricosum, the Drought-Tolerant Tree Against Hunger.</title>
        <authorList>
            <person name="Harrison J."/>
            <person name="Moore K.A."/>
            <person name="Paszkiewicz K."/>
            <person name="Jones T."/>
            <person name="Grant M."/>
            <person name="Ambacheew D."/>
            <person name="Muzemil S."/>
            <person name="Studholme D.J."/>
        </authorList>
    </citation>
    <scope>NUCLEOTIDE SEQUENCE [LARGE SCALE GENOMIC DNA]</scope>
</reference>
<dbReference type="Proteomes" id="UP000287651">
    <property type="component" value="Unassembled WGS sequence"/>
</dbReference>
<accession>A0A426YGN0</accession>
<feature type="domain" description="POX" evidence="2">
    <location>
        <begin position="205"/>
        <end position="341"/>
    </location>
</feature>
<comment type="caution">
    <text evidence="3">The sequence shown here is derived from an EMBL/GenBank/DDBJ whole genome shotgun (WGS) entry which is preliminary data.</text>
</comment>
<feature type="compositionally biased region" description="Low complexity" evidence="1">
    <location>
        <begin position="272"/>
        <end position="281"/>
    </location>
</feature>
<proteinExistence type="predicted"/>
<feature type="region of interest" description="Disordered" evidence="1">
    <location>
        <begin position="1"/>
        <end position="20"/>
    </location>
</feature>
<gene>
    <name evidence="3" type="ORF">B296_00051479</name>
</gene>
<dbReference type="AlphaFoldDB" id="A0A426YGN0"/>
<evidence type="ECO:0000313" key="3">
    <source>
        <dbReference type="EMBL" id="RRT50836.1"/>
    </source>
</evidence>
<evidence type="ECO:0000259" key="2">
    <source>
        <dbReference type="SMART" id="SM00574"/>
    </source>
</evidence>
<sequence>MSNNQSDTTPDLCLRDQEHPPYSVPANMMYLGFSNSGAYADALGGSTQTQQNHNELPVATTLISQGLTTGNSDILNSHPGDHAYNAWKDGRNEMLFMQTLDGSINVMEDQQHADDPRMNLQSQLGIISRQSLSLQQSSVSAMQNQGLSLSLSTQMPVPSIQYQPSSSDISFIGSHQSTSGNLRPFREESFQNKSVHGNISPYGLSTLASSISNSRYLRVAQELLDEVINVRKALRQKAEKNQCLYTSAGSMTCKNATEGSNVEGMTPNPQDASANSSSELSPSERQDLQNKSIAVYQALLGTVQTEVYRRYPRAYNDMPKINVCNTIPYHSLQAIWVAHISPIVDQYKWYIDTH</sequence>
<dbReference type="Pfam" id="PF07526">
    <property type="entry name" value="POX"/>
    <property type="match status" value="1"/>
</dbReference>
<feature type="region of interest" description="Disordered" evidence="1">
    <location>
        <begin position="256"/>
        <end position="284"/>
    </location>
</feature>
<dbReference type="InterPro" id="IPR006563">
    <property type="entry name" value="POX_dom"/>
</dbReference>